<feature type="compositionally biased region" description="Gly residues" evidence="1">
    <location>
        <begin position="87"/>
        <end position="104"/>
    </location>
</feature>
<organism evidence="3 4">
    <name type="scientific">Streptomyces diacarni</name>
    <dbReference type="NCBI Taxonomy" id="2800381"/>
    <lineage>
        <taxon>Bacteria</taxon>
        <taxon>Bacillati</taxon>
        <taxon>Actinomycetota</taxon>
        <taxon>Actinomycetes</taxon>
        <taxon>Kitasatosporales</taxon>
        <taxon>Streptomycetaceae</taxon>
        <taxon>Streptomyces</taxon>
    </lineage>
</organism>
<proteinExistence type="predicted"/>
<evidence type="ECO:0008006" key="5">
    <source>
        <dbReference type="Google" id="ProtNLM"/>
    </source>
</evidence>
<keyword evidence="2" id="KW-1133">Transmembrane helix</keyword>
<dbReference type="AlphaFoldDB" id="A0A367F0V5"/>
<sequence length="293" mass="29053">MGSLRNPIGPLPSSIYWRRRAVVLAVLALLVLIVVWALASTGGEGPGNEGKNGDKGNGPAGTITPGPTDSGPAISDRPGGRDEDGGADGGADGSGSSGGSGSTGGSDAEDQSSAGGTGWGAGDGGAGAGGADSAGSSSGSGSGSGSGGSGGGAAGVPAPPELANCREGDVKLKLRSVEKKYGPGEKPRFELKVTNERGSACKIDLGRTATIVTINNPDDAKFWASDDCPPTKKPLLRKVPGDGSSTHTLTWFRKASAANCGTPTFEAPKAGTYEIEVKVKGLKTVRTTFRLVT</sequence>
<feature type="compositionally biased region" description="Gly residues" evidence="1">
    <location>
        <begin position="115"/>
        <end position="154"/>
    </location>
</feature>
<feature type="transmembrane region" description="Helical" evidence="2">
    <location>
        <begin position="21"/>
        <end position="39"/>
    </location>
</feature>
<comment type="caution">
    <text evidence="3">The sequence shown here is derived from an EMBL/GenBank/DDBJ whole genome shotgun (WGS) entry which is preliminary data.</text>
</comment>
<reference evidence="3 4" key="1">
    <citation type="submission" date="2018-06" db="EMBL/GenBank/DDBJ databases">
        <title>Streptomyces reniochalinae sp. nov. and Streptomyces diacarnus sp. nov. from marine sponges.</title>
        <authorList>
            <person name="Li L."/>
        </authorList>
    </citation>
    <scope>NUCLEOTIDE SEQUENCE [LARGE SCALE GENOMIC DNA]</scope>
    <source>
        <strain evidence="3 4">LHW51701</strain>
    </source>
</reference>
<evidence type="ECO:0000313" key="4">
    <source>
        <dbReference type="Proteomes" id="UP000252914"/>
    </source>
</evidence>
<evidence type="ECO:0000256" key="2">
    <source>
        <dbReference type="SAM" id="Phobius"/>
    </source>
</evidence>
<gene>
    <name evidence="3" type="ORF">DTL70_12590</name>
</gene>
<dbReference type="Proteomes" id="UP000252914">
    <property type="component" value="Unassembled WGS sequence"/>
</dbReference>
<feature type="region of interest" description="Disordered" evidence="1">
    <location>
        <begin position="41"/>
        <end position="162"/>
    </location>
</feature>
<accession>A0A367F0V5</accession>
<dbReference type="EMBL" id="QOIN01000042">
    <property type="protein sequence ID" value="RCG23512.1"/>
    <property type="molecule type" value="Genomic_DNA"/>
</dbReference>
<keyword evidence="2" id="KW-0472">Membrane</keyword>
<protein>
    <recommendedName>
        <fullName evidence="5">DUF4232 domain-containing protein</fullName>
    </recommendedName>
</protein>
<feature type="compositionally biased region" description="Gly residues" evidence="1">
    <location>
        <begin position="42"/>
        <end position="59"/>
    </location>
</feature>
<name>A0A367F0V5_9ACTN</name>
<keyword evidence="4" id="KW-1185">Reference proteome</keyword>
<dbReference type="RefSeq" id="WP_114022009.1">
    <property type="nucleotide sequence ID" value="NZ_QOIN01000042.1"/>
</dbReference>
<evidence type="ECO:0000256" key="1">
    <source>
        <dbReference type="SAM" id="MobiDB-lite"/>
    </source>
</evidence>
<keyword evidence="2" id="KW-0812">Transmembrane</keyword>
<evidence type="ECO:0000313" key="3">
    <source>
        <dbReference type="EMBL" id="RCG23512.1"/>
    </source>
</evidence>